<feature type="transmembrane region" description="Helical" evidence="10">
    <location>
        <begin position="277"/>
        <end position="295"/>
    </location>
</feature>
<dbReference type="Pfam" id="PF05134">
    <property type="entry name" value="T2SSL"/>
    <property type="match status" value="1"/>
</dbReference>
<keyword evidence="9 10" id="KW-0472">Membrane</keyword>
<feature type="domain" description="GspL periplasmic" evidence="12">
    <location>
        <begin position="273"/>
        <end position="381"/>
    </location>
</feature>
<name>A0ABR6Y6K8_9BURK</name>
<proteinExistence type="inferred from homology"/>
<organism evidence="13 14">
    <name type="scientific">Undibacterium flavidum</name>
    <dbReference type="NCBI Taxonomy" id="2762297"/>
    <lineage>
        <taxon>Bacteria</taxon>
        <taxon>Pseudomonadati</taxon>
        <taxon>Pseudomonadota</taxon>
        <taxon>Betaproteobacteria</taxon>
        <taxon>Burkholderiales</taxon>
        <taxon>Oxalobacteraceae</taxon>
        <taxon>Undibacterium</taxon>
    </lineage>
</organism>
<gene>
    <name evidence="13" type="ORF">H8K55_01515</name>
</gene>
<comment type="caution">
    <text evidence="13">The sequence shown here is derived from an EMBL/GenBank/DDBJ whole genome shotgun (WGS) entry which is preliminary data.</text>
</comment>
<evidence type="ECO:0000256" key="10">
    <source>
        <dbReference type="SAM" id="Phobius"/>
    </source>
</evidence>
<keyword evidence="3" id="KW-0813">Transport</keyword>
<protein>
    <recommendedName>
        <fullName evidence="15">Type II secretion system protein L (GspL)</fullName>
    </recommendedName>
</protein>
<evidence type="ECO:0008006" key="15">
    <source>
        <dbReference type="Google" id="ProtNLM"/>
    </source>
</evidence>
<dbReference type="Pfam" id="PF12693">
    <property type="entry name" value="GspL_C"/>
    <property type="match status" value="1"/>
</dbReference>
<evidence type="ECO:0000259" key="11">
    <source>
        <dbReference type="Pfam" id="PF05134"/>
    </source>
</evidence>
<evidence type="ECO:0000256" key="9">
    <source>
        <dbReference type="ARBA" id="ARBA00023136"/>
    </source>
</evidence>
<evidence type="ECO:0000256" key="6">
    <source>
        <dbReference type="ARBA" id="ARBA00022692"/>
    </source>
</evidence>
<evidence type="ECO:0000256" key="1">
    <source>
        <dbReference type="ARBA" id="ARBA00004377"/>
    </source>
</evidence>
<evidence type="ECO:0000256" key="4">
    <source>
        <dbReference type="ARBA" id="ARBA00022475"/>
    </source>
</evidence>
<comment type="similarity">
    <text evidence="2">Belongs to the GSP L family.</text>
</comment>
<keyword evidence="4" id="KW-1003">Cell membrane</keyword>
<dbReference type="Gene3D" id="3.30.420.380">
    <property type="match status" value="1"/>
</dbReference>
<dbReference type="NCBIfam" id="TIGR01709">
    <property type="entry name" value="typeII_sec_gspL"/>
    <property type="match status" value="1"/>
</dbReference>
<keyword evidence="8 10" id="KW-1133">Transmembrane helix</keyword>
<evidence type="ECO:0000256" key="2">
    <source>
        <dbReference type="ARBA" id="ARBA00005318"/>
    </source>
</evidence>
<evidence type="ECO:0000256" key="7">
    <source>
        <dbReference type="ARBA" id="ARBA00022927"/>
    </source>
</evidence>
<keyword evidence="7" id="KW-0653">Protein transport</keyword>
<dbReference type="InterPro" id="IPR007812">
    <property type="entry name" value="T2SS_protein-GspL"/>
</dbReference>
<evidence type="ECO:0000259" key="12">
    <source>
        <dbReference type="Pfam" id="PF12693"/>
    </source>
</evidence>
<dbReference type="EMBL" id="JACOGA010000001">
    <property type="protein sequence ID" value="MBC3872251.1"/>
    <property type="molecule type" value="Genomic_DNA"/>
</dbReference>
<evidence type="ECO:0000313" key="13">
    <source>
        <dbReference type="EMBL" id="MBC3872251.1"/>
    </source>
</evidence>
<dbReference type="InterPro" id="IPR043129">
    <property type="entry name" value="ATPase_NBD"/>
</dbReference>
<evidence type="ECO:0000256" key="8">
    <source>
        <dbReference type="ARBA" id="ARBA00022989"/>
    </source>
</evidence>
<dbReference type="InterPro" id="IPR025691">
    <property type="entry name" value="GspL_pp_dom"/>
</dbReference>
<evidence type="ECO:0000313" key="14">
    <source>
        <dbReference type="Proteomes" id="UP000624279"/>
    </source>
</evidence>
<comment type="subcellular location">
    <subcellularLocation>
        <location evidence="1">Cell inner membrane</location>
        <topology evidence="1">Single-pass membrane protein</topology>
    </subcellularLocation>
</comment>
<dbReference type="SUPFAM" id="SSF53067">
    <property type="entry name" value="Actin-like ATPase domain"/>
    <property type="match status" value="1"/>
</dbReference>
<dbReference type="RefSeq" id="WP_186940244.1">
    <property type="nucleotide sequence ID" value="NZ_JACOGA010000001.1"/>
</dbReference>
<dbReference type="InterPro" id="IPR024230">
    <property type="entry name" value="GspL_cyto_dom"/>
</dbReference>
<accession>A0ABR6Y6K8</accession>
<keyword evidence="14" id="KW-1185">Reference proteome</keyword>
<reference evidence="13 14" key="1">
    <citation type="submission" date="2020-08" db="EMBL/GenBank/DDBJ databases">
        <title>Novel species isolated from subtropical streams in China.</title>
        <authorList>
            <person name="Lu H."/>
        </authorList>
    </citation>
    <scope>NUCLEOTIDE SEQUENCE [LARGE SCALE GENOMIC DNA]</scope>
    <source>
        <strain evidence="13 14">LX15W</strain>
    </source>
</reference>
<dbReference type="Proteomes" id="UP000624279">
    <property type="component" value="Unassembled WGS sequence"/>
</dbReference>
<feature type="domain" description="GspL cytoplasmic actin-ATPase-like" evidence="11">
    <location>
        <begin position="25"/>
        <end position="135"/>
    </location>
</feature>
<keyword evidence="6 10" id="KW-0812">Transmembrane</keyword>
<sequence>MASTLYIQLPPRTVADKLGAWSEQTFSYCLASAEKNILQQGRNAFANLQTLVQQAGQTVLLVSASDVNFLQVAVPPMPFAKLKAAIPNLLEEQLLTDPADLVFVPSPPVKGQCYVAVVARVWIEQVLGLGVQLGAARVSAIALSDSLNQHADMATVLVESVQTERQIFEIAVKSPEQIASGLSIDVPGTVTDHTQVVQQIFAAVNILAPQASLQVYAEPSLEATLRQLFVEHDSETRQVQVAPLDWKSKIGGVSNQSIDLLAFLNSDGKQSFDWLKWRWSISLIAFMILISLFALNWKWWSLRREANTIRDSIQATYQSAFPKEPASRDPLFQMQQKINAAKKLAGQSSNDDFLVLSAQFAQAWDQLVPAQATATVTSIEYRERSLFVTPKNLAEVPVEKLRALLKERNLKLEVKDGLLKVFADVGGV</sequence>
<evidence type="ECO:0000256" key="5">
    <source>
        <dbReference type="ARBA" id="ARBA00022519"/>
    </source>
</evidence>
<evidence type="ECO:0000256" key="3">
    <source>
        <dbReference type="ARBA" id="ARBA00022448"/>
    </source>
</evidence>
<keyword evidence="5" id="KW-0997">Cell inner membrane</keyword>